<dbReference type="OrthoDB" id="337038at2759"/>
<dbReference type="Pfam" id="PF00188">
    <property type="entry name" value="CAP"/>
    <property type="match status" value="1"/>
</dbReference>
<dbReference type="PRINTS" id="PR00837">
    <property type="entry name" value="V5TPXLIKE"/>
</dbReference>
<dbReference type="HOGENOM" id="CLU_035730_3_2_1"/>
<reference evidence="8 9" key="1">
    <citation type="journal article" date="2007" name="Nat. Biotechnol.">
        <title>Genome sequence of the lignocellulose-bioconverting and xylose-fermenting yeast Pichia stipitis.</title>
        <authorList>
            <person name="Jeffries T.W."/>
            <person name="Grigoriev I.V."/>
            <person name="Grimwood J."/>
            <person name="Laplaza J.M."/>
            <person name="Aerts A."/>
            <person name="Salamov A."/>
            <person name="Schmutz J."/>
            <person name="Lindquist E."/>
            <person name="Dehal P."/>
            <person name="Shapiro H."/>
            <person name="Jin Y.S."/>
            <person name="Passoth V."/>
            <person name="Richardson P.M."/>
        </authorList>
    </citation>
    <scope>NUCLEOTIDE SEQUENCE [LARGE SCALE GENOMIC DNA]</scope>
    <source>
        <strain evidence="9">ATCC 58785 / CBS 6054 / NBRC 10063 / NRRL Y-11545</strain>
    </source>
</reference>
<dbReference type="AlphaFoldDB" id="A3LWR6"/>
<feature type="domain" description="SCP" evidence="7">
    <location>
        <begin position="112"/>
        <end position="238"/>
    </location>
</feature>
<comment type="subcellular location">
    <subcellularLocation>
        <location evidence="1">Secreted</location>
    </subcellularLocation>
</comment>
<evidence type="ECO:0000313" key="9">
    <source>
        <dbReference type="Proteomes" id="UP000002258"/>
    </source>
</evidence>
<dbReference type="KEGG" id="pic:PICST_79035"/>
<organism evidence="8 9">
    <name type="scientific">Scheffersomyces stipitis (strain ATCC 58785 / CBS 6054 / NBRC 10063 / NRRL Y-11545)</name>
    <name type="common">Yeast</name>
    <name type="synonym">Pichia stipitis</name>
    <dbReference type="NCBI Taxonomy" id="322104"/>
    <lineage>
        <taxon>Eukaryota</taxon>
        <taxon>Fungi</taxon>
        <taxon>Dikarya</taxon>
        <taxon>Ascomycota</taxon>
        <taxon>Saccharomycotina</taxon>
        <taxon>Pichiomycetes</taxon>
        <taxon>Debaryomycetaceae</taxon>
        <taxon>Scheffersomyces</taxon>
    </lineage>
</organism>
<sequence length="248" mass="26175">MRFFTFALFSLLSVVFADIVYVTQTHIVTVLDGVTTIFINGQTPAATTSSVSTKAQARVIVTTVVDGNDATTAPAPAPAPTTSATAAAAPAPAPSPASSAAPANDFGSADKDFAQSILDAHNQKRADHGVSALTWSDDLYQYAQNYANGYSCSGSLVHSGGKYGENLAVGYSSGVTAFDAWYVEGDDYNYNAATQWDHFTQVVWKGTTQLGCAYKDCSAENWGKYVICSYNPPGNVIGQIKENVLPLV</sequence>
<dbReference type="GO" id="GO:0031982">
    <property type="term" value="C:vesicle"/>
    <property type="evidence" value="ECO:0007669"/>
    <property type="project" value="UniProtKB-ARBA"/>
</dbReference>
<evidence type="ECO:0000256" key="6">
    <source>
        <dbReference type="SAM" id="SignalP"/>
    </source>
</evidence>
<protein>
    <recommendedName>
        <fullName evidence="7">SCP domain-containing protein</fullName>
    </recommendedName>
</protein>
<dbReference type="eggNOG" id="KOG3017">
    <property type="taxonomic scope" value="Eukaryota"/>
</dbReference>
<dbReference type="Gene3D" id="3.40.33.10">
    <property type="entry name" value="CAP"/>
    <property type="match status" value="1"/>
</dbReference>
<dbReference type="RefSeq" id="XP_001385713.2">
    <property type="nucleotide sequence ID" value="XM_001385676.1"/>
</dbReference>
<dbReference type="InterPro" id="IPR035940">
    <property type="entry name" value="CAP_sf"/>
</dbReference>
<feature type="region of interest" description="Disordered" evidence="5">
    <location>
        <begin position="70"/>
        <end position="104"/>
    </location>
</feature>
<comment type="similarity">
    <text evidence="2">Belongs to the CRISP family.</text>
</comment>
<evidence type="ECO:0000259" key="7">
    <source>
        <dbReference type="SMART" id="SM00198"/>
    </source>
</evidence>
<evidence type="ECO:0000256" key="3">
    <source>
        <dbReference type="ARBA" id="ARBA00022525"/>
    </source>
</evidence>
<evidence type="ECO:0000256" key="5">
    <source>
        <dbReference type="SAM" id="MobiDB-lite"/>
    </source>
</evidence>
<dbReference type="STRING" id="322104.A3LWR6"/>
<keyword evidence="4 6" id="KW-0732">Signal</keyword>
<dbReference type="EMBL" id="CP000500">
    <property type="protein sequence ID" value="ABN67684.2"/>
    <property type="molecule type" value="Genomic_DNA"/>
</dbReference>
<dbReference type="InterPro" id="IPR014044">
    <property type="entry name" value="CAP_dom"/>
</dbReference>
<evidence type="ECO:0000256" key="4">
    <source>
        <dbReference type="ARBA" id="ARBA00022729"/>
    </source>
</evidence>
<name>A3LWR6_PICST</name>
<keyword evidence="3" id="KW-0964">Secreted</keyword>
<feature type="signal peptide" evidence="6">
    <location>
        <begin position="1"/>
        <end position="17"/>
    </location>
</feature>
<dbReference type="InterPro" id="IPR001283">
    <property type="entry name" value="CRISP-related"/>
</dbReference>
<evidence type="ECO:0000313" key="8">
    <source>
        <dbReference type="EMBL" id="ABN67684.2"/>
    </source>
</evidence>
<dbReference type="InterPro" id="IPR018244">
    <property type="entry name" value="Allrgn_V5/Tpx1_CS"/>
</dbReference>
<dbReference type="GO" id="GO:0005576">
    <property type="term" value="C:extracellular region"/>
    <property type="evidence" value="ECO:0007669"/>
    <property type="project" value="UniProtKB-SubCell"/>
</dbReference>
<evidence type="ECO:0000256" key="2">
    <source>
        <dbReference type="ARBA" id="ARBA00009923"/>
    </source>
</evidence>
<dbReference type="GeneID" id="4839747"/>
<proteinExistence type="inferred from homology"/>
<dbReference type="SUPFAM" id="SSF55797">
    <property type="entry name" value="PR-1-like"/>
    <property type="match status" value="1"/>
</dbReference>
<dbReference type="CDD" id="cd05384">
    <property type="entry name" value="CAP_PRY1-like"/>
    <property type="match status" value="1"/>
</dbReference>
<gene>
    <name evidence="8" type="ORF">PICST_79035</name>
</gene>
<dbReference type="PROSITE" id="PS01010">
    <property type="entry name" value="CRISP_2"/>
    <property type="match status" value="1"/>
</dbReference>
<accession>A3LWR6</accession>
<feature type="chain" id="PRO_5002655854" description="SCP domain-containing protein" evidence="6">
    <location>
        <begin position="18"/>
        <end position="248"/>
    </location>
</feature>
<dbReference type="SMART" id="SM00198">
    <property type="entry name" value="SCP"/>
    <property type="match status" value="1"/>
</dbReference>
<dbReference type="FunFam" id="3.40.33.10:FF:000012">
    <property type="entry name" value="Secreted protein PRY1"/>
    <property type="match status" value="1"/>
</dbReference>
<dbReference type="OMA" id="NHNVHRS"/>
<evidence type="ECO:0000256" key="1">
    <source>
        <dbReference type="ARBA" id="ARBA00004613"/>
    </source>
</evidence>
<dbReference type="PANTHER" id="PTHR10334">
    <property type="entry name" value="CYSTEINE-RICH SECRETORY PROTEIN-RELATED"/>
    <property type="match status" value="1"/>
</dbReference>
<keyword evidence="9" id="KW-1185">Reference proteome</keyword>
<dbReference type="InParanoid" id="A3LWR6"/>
<feature type="compositionally biased region" description="Low complexity" evidence="5">
    <location>
        <begin position="70"/>
        <end position="103"/>
    </location>
</feature>
<dbReference type="Proteomes" id="UP000002258">
    <property type="component" value="Chromosome 6"/>
</dbReference>